<proteinExistence type="inferred from homology"/>
<dbReference type="EMBL" id="BMFH01000001">
    <property type="protein sequence ID" value="GGD47502.1"/>
    <property type="molecule type" value="Genomic_DNA"/>
</dbReference>
<comment type="subcellular location">
    <subcellularLocation>
        <location evidence="1">Cell membrane</location>
        <topology evidence="1">Multi-pass membrane protein</topology>
    </subcellularLocation>
</comment>
<evidence type="ECO:0000256" key="4">
    <source>
        <dbReference type="ARBA" id="ARBA00022475"/>
    </source>
</evidence>
<feature type="transmembrane region" description="Helical" evidence="9">
    <location>
        <begin position="340"/>
        <end position="363"/>
    </location>
</feature>
<evidence type="ECO:0000256" key="9">
    <source>
        <dbReference type="SAM" id="Phobius"/>
    </source>
</evidence>
<evidence type="ECO:0000256" key="1">
    <source>
        <dbReference type="ARBA" id="ARBA00004651"/>
    </source>
</evidence>
<evidence type="ECO:0000313" key="10">
    <source>
        <dbReference type="EMBL" id="GGD47502.1"/>
    </source>
</evidence>
<keyword evidence="5 9" id="KW-0812">Transmembrane</keyword>
<keyword evidence="11" id="KW-1185">Reference proteome</keyword>
<evidence type="ECO:0000256" key="5">
    <source>
        <dbReference type="ARBA" id="ARBA00022692"/>
    </source>
</evidence>
<feature type="transmembrane region" description="Helical" evidence="9">
    <location>
        <begin position="310"/>
        <end position="328"/>
    </location>
</feature>
<feature type="transmembrane region" description="Helical" evidence="9">
    <location>
        <begin position="112"/>
        <end position="129"/>
    </location>
</feature>
<keyword evidence="7 9" id="KW-0472">Membrane</keyword>
<feature type="transmembrane region" description="Helical" evidence="9">
    <location>
        <begin position="264"/>
        <end position="284"/>
    </location>
</feature>
<feature type="transmembrane region" description="Helical" evidence="9">
    <location>
        <begin position="79"/>
        <end position="106"/>
    </location>
</feature>
<gene>
    <name evidence="10" type="ORF">GCM10011361_12830</name>
</gene>
<dbReference type="PIRSF" id="PIRSF006060">
    <property type="entry name" value="AA_transporter"/>
    <property type="match status" value="1"/>
</dbReference>
<evidence type="ECO:0000256" key="3">
    <source>
        <dbReference type="ARBA" id="ARBA00021069"/>
    </source>
</evidence>
<sequence>MATSLVIGNMIGAGVFMMPAALAEFGGISILGWLASSIGAILLALVFSRLSNMVRDNNGGPYAFARQGFGDYVGFMVAWGYWIAVWTAVAALSIAFVSAMSIFFPVLNQEPVAALMTGLSAIWFLSWVNSRGVRSSGKMQVLTTILKLSPILIIILGGFFFFNADNFIPFNASDTSSFNAIAITGTMTLYAFLGLECATIPADNVKDPEKTIPRATLLGTLITTAVYILGTVVVMGLVPLDKLTNSPAPFADAMKVMTGETGSYIVAGGAAIAAFGALNGWILIQSQLARAISNDGLFPKVFQKENSNGVPVWGIVIGSALSSLVMLMNYTEGLVEQFKFIILLSTLCTLVPYLFSAAAYVAISLDRTGTNRPGLRIFILGGLTFLYAMWAVFGAGEEAVFWGFILLLAGTPFYVWLKWKNDLSNR</sequence>
<feature type="transmembrane region" description="Helical" evidence="9">
    <location>
        <begin position="216"/>
        <end position="238"/>
    </location>
</feature>
<comment type="function">
    <text evidence="8">Major component of the acid-resistance (AR) system allowing enteric pathogens to survive the acidic environment in the stomach. Exchanges extracellular arginine for its intracellular decarboxylation product agmatine (Agm) thereby expelling intracellular protons. Probably undergoes several conformational states in order to translocate the substrate across the membrane; keeps the substrate accessible to only 1 side of the membrane at a time by opening and closing 3 membrane-internal gates.</text>
</comment>
<name>A0ABQ1QUY7_9FLAO</name>
<comment type="similarity">
    <text evidence="2">Belongs to the amino acid-polyamine-organocation (APC) superfamily. Basic amino acid/polyamine antiporter (APA) (TC 2.A.3.2) family.</text>
</comment>
<dbReference type="InterPro" id="IPR002293">
    <property type="entry name" value="AA/rel_permease1"/>
</dbReference>
<feature type="transmembrane region" description="Helical" evidence="9">
    <location>
        <begin position="141"/>
        <end position="164"/>
    </location>
</feature>
<keyword evidence="4" id="KW-1003">Cell membrane</keyword>
<dbReference type="Proteomes" id="UP000625780">
    <property type="component" value="Unassembled WGS sequence"/>
</dbReference>
<dbReference type="Gene3D" id="1.20.1740.10">
    <property type="entry name" value="Amino acid/polyamine transporter I"/>
    <property type="match status" value="1"/>
</dbReference>
<comment type="caution">
    <text evidence="10">The sequence shown here is derived from an EMBL/GenBank/DDBJ whole genome shotgun (WGS) entry which is preliminary data.</text>
</comment>
<evidence type="ECO:0000256" key="8">
    <source>
        <dbReference type="ARBA" id="ARBA00045636"/>
    </source>
</evidence>
<dbReference type="PANTHER" id="PTHR42770">
    <property type="entry name" value="AMINO ACID TRANSPORTER-RELATED"/>
    <property type="match status" value="1"/>
</dbReference>
<evidence type="ECO:0000256" key="6">
    <source>
        <dbReference type="ARBA" id="ARBA00022989"/>
    </source>
</evidence>
<accession>A0ABQ1QUY7</accession>
<feature type="transmembrane region" description="Helical" evidence="9">
    <location>
        <begin position="25"/>
        <end position="47"/>
    </location>
</feature>
<feature type="transmembrane region" description="Helical" evidence="9">
    <location>
        <begin position="176"/>
        <end position="195"/>
    </location>
</feature>
<protein>
    <recommendedName>
        <fullName evidence="3">Arginine/agmatine antiporter</fullName>
    </recommendedName>
</protein>
<reference evidence="11" key="1">
    <citation type="journal article" date="2019" name="Int. J. Syst. Evol. Microbiol.">
        <title>The Global Catalogue of Microorganisms (GCM) 10K type strain sequencing project: providing services to taxonomists for standard genome sequencing and annotation.</title>
        <authorList>
            <consortium name="The Broad Institute Genomics Platform"/>
            <consortium name="The Broad Institute Genome Sequencing Center for Infectious Disease"/>
            <person name="Wu L."/>
            <person name="Ma J."/>
        </authorList>
    </citation>
    <scope>NUCLEOTIDE SEQUENCE [LARGE SCALE GENOMIC DNA]</scope>
    <source>
        <strain evidence="11">CGMCC 1.12606</strain>
    </source>
</reference>
<keyword evidence="6 9" id="KW-1133">Transmembrane helix</keyword>
<dbReference type="InterPro" id="IPR050367">
    <property type="entry name" value="APC_superfamily"/>
</dbReference>
<evidence type="ECO:0000313" key="11">
    <source>
        <dbReference type="Proteomes" id="UP000625780"/>
    </source>
</evidence>
<feature type="transmembrane region" description="Helical" evidence="9">
    <location>
        <begin position="375"/>
        <end position="393"/>
    </location>
</feature>
<evidence type="ECO:0000256" key="7">
    <source>
        <dbReference type="ARBA" id="ARBA00023136"/>
    </source>
</evidence>
<dbReference type="Pfam" id="PF13520">
    <property type="entry name" value="AA_permease_2"/>
    <property type="match status" value="1"/>
</dbReference>
<organism evidence="10 11">
    <name type="scientific">Muriicola marianensis</name>
    <dbReference type="NCBI Taxonomy" id="1324801"/>
    <lineage>
        <taxon>Bacteria</taxon>
        <taxon>Pseudomonadati</taxon>
        <taxon>Bacteroidota</taxon>
        <taxon>Flavobacteriia</taxon>
        <taxon>Flavobacteriales</taxon>
        <taxon>Flavobacteriaceae</taxon>
        <taxon>Muriicola</taxon>
    </lineage>
</organism>
<dbReference type="PANTHER" id="PTHR42770:SF18">
    <property type="entry name" value="ARGININE_AGMATINE ANTIPORTER"/>
    <property type="match status" value="1"/>
</dbReference>
<evidence type="ECO:0000256" key="2">
    <source>
        <dbReference type="ARBA" id="ARBA00008220"/>
    </source>
</evidence>
<feature type="transmembrane region" description="Helical" evidence="9">
    <location>
        <begin position="399"/>
        <end position="417"/>
    </location>
</feature>